<evidence type="ECO:0000313" key="1">
    <source>
        <dbReference type="EMBL" id="KPR40280.1"/>
    </source>
</evidence>
<reference evidence="2" key="1">
    <citation type="submission" date="2015-09" db="EMBL/GenBank/DDBJ databases">
        <title>Prevalence of NDMs in South Africa.</title>
        <authorList>
            <person name="Osei Sekyere J."/>
            <person name="Govinden U."/>
            <person name="Essack S."/>
            <person name="Haldorsen B."/>
            <person name="Samuelsen O."/>
            <person name="Aasnaes B."/>
            <person name="Sundsfjord A."/>
        </authorList>
    </citation>
    <scope>NUCLEOTIDE SEQUENCE [LARGE SCALE GENOMIC DNA]</scope>
    <source>
        <strain evidence="2">ST62:944112508</strain>
    </source>
</reference>
<dbReference type="EMBL" id="LJEB01000631">
    <property type="protein sequence ID" value="KPR40280.1"/>
    <property type="molecule type" value="Genomic_DNA"/>
</dbReference>
<proteinExistence type="predicted"/>
<feature type="non-terminal residue" evidence="1">
    <location>
        <position position="57"/>
    </location>
</feature>
<protein>
    <submittedName>
        <fullName evidence="1">Universal stress protein UspA</fullName>
    </submittedName>
</protein>
<dbReference type="Proteomes" id="UP000050520">
    <property type="component" value="Unassembled WGS sequence"/>
</dbReference>
<gene>
    <name evidence="1" type="ORF">AN672_31240</name>
</gene>
<reference evidence="1 2" key="2">
    <citation type="journal article" date="2017" name="PLoS ONE">
        <title>Genomic and phenotypic characterisation of fluoroquinolone resistance mechanisms in Enterobacteriaceae in Durban, South Africa.</title>
        <authorList>
            <person name="Osei Sekyere J."/>
            <person name="Amoako D.G."/>
        </authorList>
    </citation>
    <scope>NUCLEOTIDE SEQUENCE [LARGE SCALE GENOMIC DNA]</scope>
    <source>
        <strain evidence="1 2">ST62:944112508</strain>
    </source>
</reference>
<comment type="caution">
    <text evidence="1">The sequence shown here is derived from an EMBL/GenBank/DDBJ whole genome shotgun (WGS) entry which is preliminary data.</text>
</comment>
<sequence length="57" mass="6309">MYRPILVPIDIYDTDLTRPVVSQAEEHAQTAKVPFLAVISTVPLYASLGLAYSTEFP</sequence>
<dbReference type="AlphaFoldDB" id="A0AA40NDP1"/>
<name>A0AA40NDP1_CITFR</name>
<evidence type="ECO:0000313" key="2">
    <source>
        <dbReference type="Proteomes" id="UP000050520"/>
    </source>
</evidence>
<organism evidence="1 2">
    <name type="scientific">Citrobacter freundii</name>
    <dbReference type="NCBI Taxonomy" id="546"/>
    <lineage>
        <taxon>Bacteria</taxon>
        <taxon>Pseudomonadati</taxon>
        <taxon>Pseudomonadota</taxon>
        <taxon>Gammaproteobacteria</taxon>
        <taxon>Enterobacterales</taxon>
        <taxon>Enterobacteriaceae</taxon>
        <taxon>Citrobacter</taxon>
        <taxon>Citrobacter freundii complex</taxon>
    </lineage>
</organism>
<accession>A0AA40NDP1</accession>